<dbReference type="PROSITE" id="PS50072">
    <property type="entry name" value="CSA_PPIASE_2"/>
    <property type="match status" value="1"/>
</dbReference>
<evidence type="ECO:0000256" key="4">
    <source>
        <dbReference type="RuleBase" id="RU363019"/>
    </source>
</evidence>
<accession>M7NAH3</accession>
<keyword evidence="2 4" id="KW-0697">Rotamase</keyword>
<dbReference type="InterPro" id="IPR029000">
    <property type="entry name" value="Cyclophilin-like_dom_sf"/>
</dbReference>
<sequence length="286" mass="32558">MIRIVAFTFCVLLLASCKTEKDSLVIIQTRYGDMTAILFDATPRHKENFLSLARSGAFDSTTFHRVIQEFMIQGGDVNAKTPDADPIDYTLPAEFNDSLIHRKGALAAARQADQVNPKKESSGSQFYIVQGKIFQEEELRAMMFNRSQQAKQEGFKRLLGMPQYLRLRQEVMQLQQAGNYAAIQEKMEESLPLIEKEFGPQPRYALDEQQVQVYTTIGGAPHLDREYTVFGQIVEGLSVIDSIASVRTAAANRPVEDIHMRLRVEDVSLKELRKRYPAYYPKENKN</sequence>
<feature type="domain" description="PPIase cyclophilin-type" evidence="5">
    <location>
        <begin position="32"/>
        <end position="258"/>
    </location>
</feature>
<evidence type="ECO:0000313" key="7">
    <source>
        <dbReference type="Proteomes" id="UP000011910"/>
    </source>
</evidence>
<dbReference type="RefSeq" id="WP_009194016.1">
    <property type="nucleotide sequence ID" value="NZ_AODQ01000009.1"/>
</dbReference>
<comment type="similarity">
    <text evidence="1 4">Belongs to the cyclophilin-type PPIase family.</text>
</comment>
<dbReference type="Proteomes" id="UP000011910">
    <property type="component" value="Unassembled WGS sequence"/>
</dbReference>
<dbReference type="GO" id="GO:0003755">
    <property type="term" value="F:peptidyl-prolyl cis-trans isomerase activity"/>
    <property type="evidence" value="ECO:0007669"/>
    <property type="project" value="UniProtKB-UniRule"/>
</dbReference>
<comment type="function">
    <text evidence="4">PPIases accelerate the folding of proteins. It catalyzes the cis-trans isomerization of proline imidic peptide bonds in oligopeptides.</text>
</comment>
<organism evidence="6 7">
    <name type="scientific">Cesiribacter andamanensis AMV16</name>
    <dbReference type="NCBI Taxonomy" id="1279009"/>
    <lineage>
        <taxon>Bacteria</taxon>
        <taxon>Pseudomonadati</taxon>
        <taxon>Bacteroidota</taxon>
        <taxon>Cytophagia</taxon>
        <taxon>Cytophagales</taxon>
        <taxon>Cesiribacteraceae</taxon>
        <taxon>Cesiribacter</taxon>
    </lineage>
</organism>
<dbReference type="PROSITE" id="PS51257">
    <property type="entry name" value="PROKAR_LIPOPROTEIN"/>
    <property type="match status" value="1"/>
</dbReference>
<dbReference type="InterPro" id="IPR002130">
    <property type="entry name" value="Cyclophilin-type_PPIase_dom"/>
</dbReference>
<dbReference type="SUPFAM" id="SSF50891">
    <property type="entry name" value="Cyclophilin-like"/>
    <property type="match status" value="2"/>
</dbReference>
<evidence type="ECO:0000313" key="6">
    <source>
        <dbReference type="EMBL" id="EMR04201.1"/>
    </source>
</evidence>
<proteinExistence type="inferred from homology"/>
<comment type="catalytic activity">
    <reaction evidence="4">
        <text>[protein]-peptidylproline (omega=180) = [protein]-peptidylproline (omega=0)</text>
        <dbReference type="Rhea" id="RHEA:16237"/>
        <dbReference type="Rhea" id="RHEA-COMP:10747"/>
        <dbReference type="Rhea" id="RHEA-COMP:10748"/>
        <dbReference type="ChEBI" id="CHEBI:83833"/>
        <dbReference type="ChEBI" id="CHEBI:83834"/>
        <dbReference type="EC" id="5.2.1.8"/>
    </reaction>
</comment>
<name>M7NAH3_9BACT</name>
<protein>
    <recommendedName>
        <fullName evidence="4">Peptidyl-prolyl cis-trans isomerase</fullName>
        <shortName evidence="4">PPIase</shortName>
        <ecNumber evidence="4">5.2.1.8</ecNumber>
    </recommendedName>
</protein>
<evidence type="ECO:0000259" key="5">
    <source>
        <dbReference type="PROSITE" id="PS50072"/>
    </source>
</evidence>
<comment type="caution">
    <text evidence="6">The sequence shown here is derived from an EMBL/GenBank/DDBJ whole genome shotgun (WGS) entry which is preliminary data.</text>
</comment>
<dbReference type="InterPro" id="IPR020892">
    <property type="entry name" value="Cyclophilin-type_PPIase_CS"/>
</dbReference>
<dbReference type="EC" id="5.2.1.8" evidence="4"/>
<dbReference type="PANTHER" id="PTHR45625:SF4">
    <property type="entry name" value="PEPTIDYLPROLYL ISOMERASE DOMAIN AND WD REPEAT-CONTAINING PROTEIN 1"/>
    <property type="match status" value="1"/>
</dbReference>
<dbReference type="PROSITE" id="PS00170">
    <property type="entry name" value="CSA_PPIASE_1"/>
    <property type="match status" value="1"/>
</dbReference>
<evidence type="ECO:0000256" key="1">
    <source>
        <dbReference type="ARBA" id="ARBA00007365"/>
    </source>
</evidence>
<dbReference type="OrthoDB" id="9807797at2"/>
<evidence type="ECO:0000256" key="2">
    <source>
        <dbReference type="ARBA" id="ARBA00023110"/>
    </source>
</evidence>
<dbReference type="PRINTS" id="PR00153">
    <property type="entry name" value="CSAPPISMRASE"/>
</dbReference>
<dbReference type="eggNOG" id="COG0652">
    <property type="taxonomic scope" value="Bacteria"/>
</dbReference>
<dbReference type="PANTHER" id="PTHR45625">
    <property type="entry name" value="PEPTIDYL-PROLYL CIS-TRANS ISOMERASE-RELATED"/>
    <property type="match status" value="1"/>
</dbReference>
<dbReference type="GO" id="GO:0006457">
    <property type="term" value="P:protein folding"/>
    <property type="evidence" value="ECO:0007669"/>
    <property type="project" value="InterPro"/>
</dbReference>
<dbReference type="STRING" id="1279009.ADICEAN_00609"/>
<reference evidence="6 7" key="1">
    <citation type="journal article" date="2013" name="Genome Announc.">
        <title>Draft Genome Sequence of Cesiribacter andamanensis Strain AMV16T, Isolated from a Soil Sample from a Mud Volcano in the Andaman Islands, India.</title>
        <authorList>
            <person name="Shivaji S."/>
            <person name="Ara S."/>
            <person name="Begum Z."/>
            <person name="Srinivas T.N."/>
            <person name="Singh A."/>
            <person name="Kumar Pinnaka A."/>
        </authorList>
    </citation>
    <scope>NUCLEOTIDE SEQUENCE [LARGE SCALE GENOMIC DNA]</scope>
    <source>
        <strain evidence="6 7">AMV16</strain>
    </source>
</reference>
<dbReference type="AlphaFoldDB" id="M7NAH3"/>
<dbReference type="CDD" id="cd00317">
    <property type="entry name" value="cyclophilin"/>
    <property type="match status" value="1"/>
</dbReference>
<dbReference type="Gene3D" id="2.40.100.10">
    <property type="entry name" value="Cyclophilin-like"/>
    <property type="match status" value="2"/>
</dbReference>
<gene>
    <name evidence="6" type="ORF">ADICEAN_00609</name>
</gene>
<keyword evidence="7" id="KW-1185">Reference proteome</keyword>
<dbReference type="EMBL" id="AODQ01000009">
    <property type="protein sequence ID" value="EMR04201.1"/>
    <property type="molecule type" value="Genomic_DNA"/>
</dbReference>
<keyword evidence="3 4" id="KW-0413">Isomerase</keyword>
<evidence type="ECO:0000256" key="3">
    <source>
        <dbReference type="ARBA" id="ARBA00023235"/>
    </source>
</evidence>
<dbReference type="PATRIC" id="fig|1279009.4.peg.625"/>
<dbReference type="Pfam" id="PF00160">
    <property type="entry name" value="Pro_isomerase"/>
    <property type="match status" value="2"/>
</dbReference>
<dbReference type="InterPro" id="IPR044666">
    <property type="entry name" value="Cyclophilin_A-like"/>
</dbReference>